<reference evidence="1 2" key="1">
    <citation type="journal article" date="2012" name="Stand. Genomic Sci.">
        <title>Complete genome sequence of the facultatively chemolithoautotrophic and methylotrophic alpha Proteobacterium Starkeya novella type strain (ATCC 8093(T)).</title>
        <authorList>
            <person name="Kappler U."/>
            <person name="Davenport K."/>
            <person name="Beatson S."/>
            <person name="Lucas S."/>
            <person name="Lapidus A."/>
            <person name="Copeland A."/>
            <person name="Berry K.W."/>
            <person name="Glavina Del Rio T."/>
            <person name="Hammon N."/>
            <person name="Dalin E."/>
            <person name="Tice H."/>
            <person name="Pitluck S."/>
            <person name="Richardson P."/>
            <person name="Bruce D."/>
            <person name="Goodwin L.A."/>
            <person name="Han C."/>
            <person name="Tapia R."/>
            <person name="Detter J.C."/>
            <person name="Chang Y.J."/>
            <person name="Jeffries C.D."/>
            <person name="Land M."/>
            <person name="Hauser L."/>
            <person name="Kyrpides N.C."/>
            <person name="Goker M."/>
            <person name="Ivanova N."/>
            <person name="Klenk H.P."/>
            <person name="Woyke T."/>
        </authorList>
    </citation>
    <scope>NUCLEOTIDE SEQUENCE [LARGE SCALE GENOMIC DNA]</scope>
    <source>
        <strain evidence="2">ATCC 8093 / DSM 506 / JCM 20403 / CCM 1077 / IAM 12100 / NBRC 12443 / NCIMB 10456</strain>
    </source>
</reference>
<evidence type="ECO:0008006" key="3">
    <source>
        <dbReference type="Google" id="ProtNLM"/>
    </source>
</evidence>
<protein>
    <recommendedName>
        <fullName evidence="3">Sulfotransferase family protein</fullName>
    </recommendedName>
</protein>
<dbReference type="Gene3D" id="3.40.50.300">
    <property type="entry name" value="P-loop containing nucleotide triphosphate hydrolases"/>
    <property type="match status" value="1"/>
</dbReference>
<dbReference type="HOGENOM" id="CLU_1213910_0_0_5"/>
<organism evidence="1 2">
    <name type="scientific">Ancylobacter novellus (strain ATCC 8093 / DSM 506 / JCM 20403 / CCM 1077 / IAM 12100 / NBRC 12443 / NCIMB 10456)</name>
    <name type="common">Starkeya novella</name>
    <dbReference type="NCBI Taxonomy" id="639283"/>
    <lineage>
        <taxon>Bacteria</taxon>
        <taxon>Pseudomonadati</taxon>
        <taxon>Pseudomonadota</taxon>
        <taxon>Alphaproteobacteria</taxon>
        <taxon>Hyphomicrobiales</taxon>
        <taxon>Xanthobacteraceae</taxon>
        <taxon>Ancylobacter</taxon>
    </lineage>
</organism>
<sequence>MRARGQPLRHHVLITGTGRAGTSFLVQLLTNLGLNTGYATDNFILDPIARAGLEFDARDANAPYIVKSPWICDYIEELLEDVSVRIDHVIIPVRNFEAAAASRAYVQKINTGVEDGSRPVPGGLWHTEKASDQIGVLQQRFTRLVEQLVRFDVETTFIWYPRLTQDAAYLRSKLAKALPMPDQKTFEEVFTRTIRPEWVHQFGATDRTMAV</sequence>
<dbReference type="AlphaFoldDB" id="D7A369"/>
<dbReference type="KEGG" id="sno:Snov_0454"/>
<keyword evidence="2" id="KW-1185">Reference proteome</keyword>
<evidence type="ECO:0000313" key="1">
    <source>
        <dbReference type="EMBL" id="ADH87787.1"/>
    </source>
</evidence>
<evidence type="ECO:0000313" key="2">
    <source>
        <dbReference type="Proteomes" id="UP000006633"/>
    </source>
</evidence>
<proteinExistence type="predicted"/>
<dbReference type="eggNOG" id="COG0457">
    <property type="taxonomic scope" value="Bacteria"/>
</dbReference>
<dbReference type="EMBL" id="CP002026">
    <property type="protein sequence ID" value="ADH87787.1"/>
    <property type="molecule type" value="Genomic_DNA"/>
</dbReference>
<name>D7A369_ANCN5</name>
<gene>
    <name evidence="1" type="ordered locus">Snov_0454</name>
</gene>
<dbReference type="Proteomes" id="UP000006633">
    <property type="component" value="Chromosome"/>
</dbReference>
<dbReference type="SUPFAM" id="SSF52540">
    <property type="entry name" value="P-loop containing nucleoside triphosphate hydrolases"/>
    <property type="match status" value="1"/>
</dbReference>
<dbReference type="STRING" id="639283.Snov_0454"/>
<dbReference type="InterPro" id="IPR027417">
    <property type="entry name" value="P-loop_NTPase"/>
</dbReference>
<accession>D7A369</accession>